<dbReference type="AlphaFoldDB" id="A0AAJ8BND1"/>
<sequence>MPRLNLEPLYPKNDQGPRCLQEPHWRHTGLQARHNANILNNALPRLHNSPSGNTNGFGGHGMQTLLSMRPSGHQLAPRWLRIPEMIHKEGYVRRKGTWELQQSVCHITQSTVGSYLLTLCSCGLNSVAGFNSSCRVINTRQFSLTNETNSLICKNLSAGCKTARVTRTALAAAQTAATSTPVKEGSNKKSRKKKIFNTHQSINKFKQRTQPI</sequence>
<reference evidence="2" key="1">
    <citation type="submission" date="2025-02" db="EMBL/GenBank/DDBJ databases">
        <authorList>
            <consortium name="NCBI Genome Project"/>
        </authorList>
    </citation>
    <scope>NUCLEOTIDE SEQUENCE</scope>
</reference>
<dbReference type="KEGG" id="ang:An04g08950"/>
<feature type="region of interest" description="Disordered" evidence="1">
    <location>
        <begin position="176"/>
        <end position="212"/>
    </location>
</feature>
<evidence type="ECO:0000256" key="1">
    <source>
        <dbReference type="SAM" id="MobiDB-lite"/>
    </source>
</evidence>
<gene>
    <name evidence="2" type="ORF">An04g08950</name>
</gene>
<dbReference type="VEuPathDB" id="FungiDB:An04g08950"/>
<organism evidence="2">
    <name type="scientific">Aspergillus niger</name>
    <dbReference type="NCBI Taxonomy" id="5061"/>
    <lineage>
        <taxon>Eukaryota</taxon>
        <taxon>Fungi</taxon>
        <taxon>Dikarya</taxon>
        <taxon>Ascomycota</taxon>
        <taxon>Pezizomycotina</taxon>
        <taxon>Eurotiomycetes</taxon>
        <taxon>Eurotiomycetidae</taxon>
        <taxon>Eurotiales</taxon>
        <taxon>Aspergillaceae</taxon>
        <taxon>Aspergillus</taxon>
        <taxon>Aspergillus subgen. Circumdati</taxon>
    </lineage>
</organism>
<evidence type="ECO:0000313" key="2">
    <source>
        <dbReference type="RefSeq" id="XP_059600683.1"/>
    </source>
</evidence>
<protein>
    <submittedName>
        <fullName evidence="2">Uncharacterized protein</fullName>
    </submittedName>
</protein>
<proteinExistence type="predicted"/>
<reference evidence="2" key="2">
    <citation type="submission" date="2025-08" db="UniProtKB">
        <authorList>
            <consortium name="RefSeq"/>
        </authorList>
    </citation>
    <scope>IDENTIFICATION</scope>
</reference>
<accession>A0AAJ8BND1</accession>
<dbReference type="GeneID" id="84591039"/>
<dbReference type="RefSeq" id="XP_059600683.1">
    <property type="nucleotide sequence ID" value="XM_059747740.1"/>
</dbReference>
<feature type="compositionally biased region" description="Polar residues" evidence="1">
    <location>
        <begin position="197"/>
        <end position="212"/>
    </location>
</feature>
<name>A0AAJ8BND1_ASPNG</name>